<dbReference type="InterPro" id="IPR013094">
    <property type="entry name" value="AB_hydrolase_3"/>
</dbReference>
<evidence type="ECO:0000313" key="3">
    <source>
        <dbReference type="EMBL" id="MFI2478401.1"/>
    </source>
</evidence>
<sequence>MREEILKTGGGDLRVRVYRPKLAAGEKRPLLVWCHGGSFFSGDLDMPESDAVAREICVRADAVVVTVDYRLALGLHYPAPSDDVVAAFDWVVATAAALSADEQRITIGGASAGGNLAAGAALRLRDRGTAVPASVLLLYPILHPVLPEPSEELAGKIAGLSPMLRPSPDLVEIVVENYLGVPVSQAFPYGMPGVEADLRGFPPTMIINSEYDGVRASGEQFANQLRDAGVPMTEQVEVGVYHGHLGRGGGAPFLHSVTEMAGWVRGRADS</sequence>
<proteinExistence type="predicted"/>
<evidence type="ECO:0000256" key="1">
    <source>
        <dbReference type="ARBA" id="ARBA00022801"/>
    </source>
</evidence>
<dbReference type="GO" id="GO:0016787">
    <property type="term" value="F:hydrolase activity"/>
    <property type="evidence" value="ECO:0007669"/>
    <property type="project" value="UniProtKB-KW"/>
</dbReference>
<keyword evidence="1 3" id="KW-0378">Hydrolase</keyword>
<dbReference type="InterPro" id="IPR050300">
    <property type="entry name" value="GDXG_lipolytic_enzyme"/>
</dbReference>
<dbReference type="PANTHER" id="PTHR48081:SF8">
    <property type="entry name" value="ALPHA_BETA HYDROLASE FOLD-3 DOMAIN-CONTAINING PROTEIN-RELATED"/>
    <property type="match status" value="1"/>
</dbReference>
<feature type="domain" description="Alpha/beta hydrolase fold-3" evidence="2">
    <location>
        <begin position="31"/>
        <end position="244"/>
    </location>
</feature>
<dbReference type="Pfam" id="PF07859">
    <property type="entry name" value="Abhydrolase_3"/>
    <property type="match status" value="1"/>
</dbReference>
<evidence type="ECO:0000313" key="4">
    <source>
        <dbReference type="Proteomes" id="UP001611415"/>
    </source>
</evidence>
<dbReference type="Gene3D" id="3.40.50.1820">
    <property type="entry name" value="alpha/beta hydrolase"/>
    <property type="match status" value="1"/>
</dbReference>
<organism evidence="3 4">
    <name type="scientific">Nocardia xishanensis</name>
    <dbReference type="NCBI Taxonomy" id="238964"/>
    <lineage>
        <taxon>Bacteria</taxon>
        <taxon>Bacillati</taxon>
        <taxon>Actinomycetota</taxon>
        <taxon>Actinomycetes</taxon>
        <taxon>Mycobacteriales</taxon>
        <taxon>Nocardiaceae</taxon>
        <taxon>Nocardia</taxon>
    </lineage>
</organism>
<dbReference type="InterPro" id="IPR029058">
    <property type="entry name" value="AB_hydrolase_fold"/>
</dbReference>
<dbReference type="RefSeq" id="WP_397095891.1">
    <property type="nucleotide sequence ID" value="NZ_JBIRYO010000038.1"/>
</dbReference>
<dbReference type="EMBL" id="JBIRYO010000038">
    <property type="protein sequence ID" value="MFI2478401.1"/>
    <property type="molecule type" value="Genomic_DNA"/>
</dbReference>
<protein>
    <submittedName>
        <fullName evidence="3">Alpha/beta hydrolase</fullName>
    </submittedName>
</protein>
<keyword evidence="4" id="KW-1185">Reference proteome</keyword>
<name>A0ABW7XB88_9NOCA</name>
<gene>
    <name evidence="3" type="ORF">ACH49W_34020</name>
</gene>
<dbReference type="PANTHER" id="PTHR48081">
    <property type="entry name" value="AB HYDROLASE SUPERFAMILY PROTEIN C4A8.06C"/>
    <property type="match status" value="1"/>
</dbReference>
<evidence type="ECO:0000259" key="2">
    <source>
        <dbReference type="Pfam" id="PF07859"/>
    </source>
</evidence>
<dbReference type="SUPFAM" id="SSF53474">
    <property type="entry name" value="alpha/beta-Hydrolases"/>
    <property type="match status" value="1"/>
</dbReference>
<reference evidence="3 4" key="1">
    <citation type="submission" date="2024-10" db="EMBL/GenBank/DDBJ databases">
        <title>The Natural Products Discovery Center: Release of the First 8490 Sequenced Strains for Exploring Actinobacteria Biosynthetic Diversity.</title>
        <authorList>
            <person name="Kalkreuter E."/>
            <person name="Kautsar S.A."/>
            <person name="Yang D."/>
            <person name="Bader C.D."/>
            <person name="Teijaro C.N."/>
            <person name="Fluegel L."/>
            <person name="Davis C.M."/>
            <person name="Simpson J.R."/>
            <person name="Lauterbach L."/>
            <person name="Steele A.D."/>
            <person name="Gui C."/>
            <person name="Meng S."/>
            <person name="Li G."/>
            <person name="Viehrig K."/>
            <person name="Ye F."/>
            <person name="Su P."/>
            <person name="Kiefer A.F."/>
            <person name="Nichols A."/>
            <person name="Cepeda A.J."/>
            <person name="Yan W."/>
            <person name="Fan B."/>
            <person name="Jiang Y."/>
            <person name="Adhikari A."/>
            <person name="Zheng C.-J."/>
            <person name="Schuster L."/>
            <person name="Cowan T.M."/>
            <person name="Smanski M.J."/>
            <person name="Chevrette M.G."/>
            <person name="De Carvalho L.P.S."/>
            <person name="Shen B."/>
        </authorList>
    </citation>
    <scope>NUCLEOTIDE SEQUENCE [LARGE SCALE GENOMIC DNA]</scope>
    <source>
        <strain evidence="3 4">NPDC019275</strain>
    </source>
</reference>
<comment type="caution">
    <text evidence="3">The sequence shown here is derived from an EMBL/GenBank/DDBJ whole genome shotgun (WGS) entry which is preliminary data.</text>
</comment>
<dbReference type="Proteomes" id="UP001611415">
    <property type="component" value="Unassembled WGS sequence"/>
</dbReference>
<accession>A0ABW7XB88</accession>